<accession>A0ABD1ES04</accession>
<keyword evidence="2" id="KW-0472">Membrane</keyword>
<feature type="domain" description="Major facilitator superfamily (MFS) profile" evidence="3">
    <location>
        <begin position="49"/>
        <end position="658"/>
    </location>
</feature>
<feature type="transmembrane region" description="Helical" evidence="2">
    <location>
        <begin position="113"/>
        <end position="132"/>
    </location>
</feature>
<feature type="transmembrane region" description="Helical" evidence="2">
    <location>
        <begin position="87"/>
        <end position="106"/>
    </location>
</feature>
<dbReference type="PANTHER" id="PTHR11360:SF111">
    <property type="entry name" value="CHASKI, ISOFORM A"/>
    <property type="match status" value="1"/>
</dbReference>
<keyword evidence="5" id="KW-1185">Reference proteome</keyword>
<feature type="transmembrane region" description="Helical" evidence="2">
    <location>
        <begin position="545"/>
        <end position="567"/>
    </location>
</feature>
<feature type="transmembrane region" description="Helical" evidence="2">
    <location>
        <begin position="495"/>
        <end position="515"/>
    </location>
</feature>
<dbReference type="InterPro" id="IPR011701">
    <property type="entry name" value="MFS"/>
</dbReference>
<protein>
    <recommendedName>
        <fullName evidence="3">Major facilitator superfamily (MFS) profile domain-containing protein</fullName>
    </recommendedName>
</protein>
<dbReference type="InterPro" id="IPR036259">
    <property type="entry name" value="MFS_trans_sf"/>
</dbReference>
<dbReference type="Pfam" id="PF07690">
    <property type="entry name" value="MFS_1"/>
    <property type="match status" value="2"/>
</dbReference>
<dbReference type="InterPro" id="IPR020846">
    <property type="entry name" value="MFS_dom"/>
</dbReference>
<dbReference type="Proteomes" id="UP001566132">
    <property type="component" value="Unassembled WGS sequence"/>
</dbReference>
<dbReference type="Gene3D" id="1.20.1250.20">
    <property type="entry name" value="MFS general substrate transporter like domains"/>
    <property type="match status" value="2"/>
</dbReference>
<feature type="transmembrane region" description="Helical" evidence="2">
    <location>
        <begin position="47"/>
        <end position="75"/>
    </location>
</feature>
<feature type="transmembrane region" description="Helical" evidence="2">
    <location>
        <begin position="573"/>
        <end position="595"/>
    </location>
</feature>
<keyword evidence="2" id="KW-0812">Transmembrane</keyword>
<dbReference type="GO" id="GO:0016020">
    <property type="term" value="C:membrane"/>
    <property type="evidence" value="ECO:0007669"/>
    <property type="project" value="UniProtKB-SubCell"/>
</dbReference>
<dbReference type="PROSITE" id="PS50850">
    <property type="entry name" value="MFS"/>
    <property type="match status" value="1"/>
</dbReference>
<feature type="transmembrane region" description="Helical" evidence="2">
    <location>
        <begin position="602"/>
        <end position="624"/>
    </location>
</feature>
<keyword evidence="2" id="KW-1133">Transmembrane helix</keyword>
<dbReference type="AlphaFoldDB" id="A0ABD1ES04"/>
<sequence length="709" mass="79457">MNQEAPLARMSKIVPSLESLKKDSIQLSIIPEKKETKTEPLKIPDGGWGWVVVFSTFILCMIADGVTFSFGLLYAQFLKEFEASNSATSWIGSLFMAVPLLTGPIMSGLVDKFGCRSMTILGGIISALGFILSSKCNSLNLMYLTFGILAGLGLGLIYVTVVVSVAFWFDKKRTLAVGIGSSGIGIGTFVFSPFGTYLIYELGWRGTTLILGGIFLNMCVCGALMKDPDWIIQQNRDNSKSKLNKSENTSKGSLSENSINIEELKALLTSDQDIKILIKDLDSSLDDEDEKTKLQSYFQSTLALPTFIRQHEKVPAEVLELLTSNKNVTRALLTHYPSLILSNSHANEIHKENRLKITRSSLGHEDAWPKHNEAQVSLIGRKNSIHETYFKNLKMDKHSLVPRFALIRANKYKFKASSCPDIYRVSMVSLPKEREEKWYSEFVDIIKDMFDFSLFLELHFFLLSLSTITFFTWFIVPYFYLFDLMVKLAYTSEQASFTISNIGISNTIGMVNLIFEVKETVKMNIFQIFLGWAGDRPWMNITKTYAIFLVLCGLSIIGQMFFIQNYIMLQLSAALFGVSLSSHFAFTPGIVMELVPMDRFTIAYGLQLLCQGIGTLVGPPYAGLLTDITKTWEQSFYQAGIWIILSGIFVGIIPYVKNKKMIGEGPVEKEEANGRNKIVPLIMLSILMVVSFICVFYLTGIAIQTYLNG</sequence>
<organism evidence="4 5">
    <name type="scientific">Hypothenemus hampei</name>
    <name type="common">Coffee berry borer</name>
    <dbReference type="NCBI Taxonomy" id="57062"/>
    <lineage>
        <taxon>Eukaryota</taxon>
        <taxon>Metazoa</taxon>
        <taxon>Ecdysozoa</taxon>
        <taxon>Arthropoda</taxon>
        <taxon>Hexapoda</taxon>
        <taxon>Insecta</taxon>
        <taxon>Pterygota</taxon>
        <taxon>Neoptera</taxon>
        <taxon>Endopterygota</taxon>
        <taxon>Coleoptera</taxon>
        <taxon>Polyphaga</taxon>
        <taxon>Cucujiformia</taxon>
        <taxon>Curculionidae</taxon>
        <taxon>Scolytinae</taxon>
        <taxon>Hypothenemus</taxon>
    </lineage>
</organism>
<comment type="subcellular location">
    <subcellularLocation>
        <location evidence="1">Membrane</location>
        <topology evidence="1">Multi-pass membrane protein</topology>
    </subcellularLocation>
</comment>
<evidence type="ECO:0000259" key="3">
    <source>
        <dbReference type="PROSITE" id="PS50850"/>
    </source>
</evidence>
<comment type="caution">
    <text evidence="4">The sequence shown here is derived from an EMBL/GenBank/DDBJ whole genome shotgun (WGS) entry which is preliminary data.</text>
</comment>
<feature type="transmembrane region" description="Helical" evidence="2">
    <location>
        <begin position="678"/>
        <end position="703"/>
    </location>
</feature>
<proteinExistence type="predicted"/>
<gene>
    <name evidence="4" type="ORF">ABEB36_008759</name>
</gene>
<name>A0ABD1ES04_HYPHA</name>
<dbReference type="SUPFAM" id="SSF103473">
    <property type="entry name" value="MFS general substrate transporter"/>
    <property type="match status" value="1"/>
</dbReference>
<evidence type="ECO:0000256" key="2">
    <source>
        <dbReference type="SAM" id="Phobius"/>
    </source>
</evidence>
<evidence type="ECO:0000313" key="5">
    <source>
        <dbReference type="Proteomes" id="UP001566132"/>
    </source>
</evidence>
<reference evidence="4 5" key="1">
    <citation type="submission" date="2024-05" db="EMBL/GenBank/DDBJ databases">
        <title>Genetic variation in Jamaican populations of the coffee berry borer (Hypothenemus hampei).</title>
        <authorList>
            <person name="Errbii M."/>
            <person name="Myrie A."/>
        </authorList>
    </citation>
    <scope>NUCLEOTIDE SEQUENCE [LARGE SCALE GENOMIC DNA]</scope>
    <source>
        <strain evidence="4">JA-Hopewell-2020-01-JO</strain>
        <tissue evidence="4">Whole body</tissue>
    </source>
</reference>
<feature type="transmembrane region" description="Helical" evidence="2">
    <location>
        <begin position="636"/>
        <end position="657"/>
    </location>
</feature>
<feature type="transmembrane region" description="Helical" evidence="2">
    <location>
        <begin position="454"/>
        <end position="475"/>
    </location>
</feature>
<dbReference type="InterPro" id="IPR050327">
    <property type="entry name" value="Proton-linked_MCT"/>
</dbReference>
<feature type="transmembrane region" description="Helical" evidence="2">
    <location>
        <begin position="176"/>
        <end position="200"/>
    </location>
</feature>
<evidence type="ECO:0000256" key="1">
    <source>
        <dbReference type="ARBA" id="ARBA00004141"/>
    </source>
</evidence>
<feature type="transmembrane region" description="Helical" evidence="2">
    <location>
        <begin position="144"/>
        <end position="169"/>
    </location>
</feature>
<feature type="transmembrane region" description="Helical" evidence="2">
    <location>
        <begin position="206"/>
        <end position="225"/>
    </location>
</feature>
<evidence type="ECO:0000313" key="4">
    <source>
        <dbReference type="EMBL" id="KAL1497872.1"/>
    </source>
</evidence>
<dbReference type="PANTHER" id="PTHR11360">
    <property type="entry name" value="MONOCARBOXYLATE TRANSPORTER"/>
    <property type="match status" value="1"/>
</dbReference>
<dbReference type="EMBL" id="JBDJPC010000006">
    <property type="protein sequence ID" value="KAL1497872.1"/>
    <property type="molecule type" value="Genomic_DNA"/>
</dbReference>